<dbReference type="InterPro" id="IPR001680">
    <property type="entry name" value="WD40_rpt"/>
</dbReference>
<feature type="repeat" description="WD" evidence="1">
    <location>
        <begin position="42"/>
        <end position="71"/>
    </location>
</feature>
<dbReference type="InterPro" id="IPR045160">
    <property type="entry name" value="ATG16"/>
</dbReference>
<dbReference type="EMBL" id="JAIPUX010001232">
    <property type="protein sequence ID" value="KAH0625297.1"/>
    <property type="molecule type" value="Genomic_DNA"/>
</dbReference>
<name>A0ABQ7T6S9_PHRPL</name>
<comment type="caution">
    <text evidence="2">The sequence shown here is derived from an EMBL/GenBank/DDBJ whole genome shotgun (WGS) entry which is preliminary data.</text>
</comment>
<dbReference type="InterPro" id="IPR015943">
    <property type="entry name" value="WD40/YVTN_repeat-like_dom_sf"/>
</dbReference>
<dbReference type="PANTHER" id="PTHR19878">
    <property type="entry name" value="AUTOPHAGY PROTEIN 16-LIKE"/>
    <property type="match status" value="1"/>
</dbReference>
<keyword evidence="1" id="KW-0853">WD repeat</keyword>
<dbReference type="SUPFAM" id="SSF50978">
    <property type="entry name" value="WD40 repeat-like"/>
    <property type="match status" value="1"/>
</dbReference>
<dbReference type="PANTHER" id="PTHR19878:SF7">
    <property type="entry name" value="PROTEIN ATG16L2"/>
    <property type="match status" value="1"/>
</dbReference>
<reference evidence="2 3" key="1">
    <citation type="journal article" date="2022" name="Gigascience">
        <title>A chromosome-level genome assembly and annotation of the desert horned lizard, Phrynosoma platyrhinos, provides insight into chromosomal rearrangements among reptiles.</title>
        <authorList>
            <person name="Koochekian N."/>
            <person name="Ascanio A."/>
            <person name="Farleigh K."/>
            <person name="Card D.C."/>
            <person name="Schield D.R."/>
            <person name="Castoe T.A."/>
            <person name="Jezkova T."/>
        </authorList>
    </citation>
    <scope>NUCLEOTIDE SEQUENCE [LARGE SCALE GENOMIC DNA]</scope>
    <source>
        <strain evidence="2">NK-2021</strain>
    </source>
</reference>
<sequence>MHLLSCSRDNALKVIDLRMHNIRQVFRAEGFKCSSDGTKAVFSPDKSYAMVGSADGTLFIWNMETGKLETTLAGVHQFYLPVKESAAQVSLKSHQSLHMVVFCECCRMGFLWNIRGECGPLQEGGSVEIALALQTCSGQGFQTGWPVSAFCYTQDLWVSMDVINLWNWVEAESSCRQTDIP</sequence>
<dbReference type="Proteomes" id="UP000826234">
    <property type="component" value="Unassembled WGS sequence"/>
</dbReference>
<dbReference type="Gene3D" id="2.130.10.10">
    <property type="entry name" value="YVTN repeat-like/Quinoprotein amine dehydrogenase"/>
    <property type="match status" value="1"/>
</dbReference>
<accession>A0ABQ7T6S9</accession>
<proteinExistence type="predicted"/>
<gene>
    <name evidence="2" type="ORF">JD844_033780</name>
</gene>
<organism evidence="2 3">
    <name type="scientific">Phrynosoma platyrhinos</name>
    <name type="common">Desert horned lizard</name>
    <dbReference type="NCBI Taxonomy" id="52577"/>
    <lineage>
        <taxon>Eukaryota</taxon>
        <taxon>Metazoa</taxon>
        <taxon>Chordata</taxon>
        <taxon>Craniata</taxon>
        <taxon>Vertebrata</taxon>
        <taxon>Euteleostomi</taxon>
        <taxon>Lepidosauria</taxon>
        <taxon>Squamata</taxon>
        <taxon>Bifurcata</taxon>
        <taxon>Unidentata</taxon>
        <taxon>Episquamata</taxon>
        <taxon>Toxicofera</taxon>
        <taxon>Iguania</taxon>
        <taxon>Phrynosomatidae</taxon>
        <taxon>Phrynosomatinae</taxon>
        <taxon>Phrynosoma</taxon>
    </lineage>
</organism>
<evidence type="ECO:0000313" key="3">
    <source>
        <dbReference type="Proteomes" id="UP000826234"/>
    </source>
</evidence>
<evidence type="ECO:0000313" key="2">
    <source>
        <dbReference type="EMBL" id="KAH0625297.1"/>
    </source>
</evidence>
<evidence type="ECO:0000256" key="1">
    <source>
        <dbReference type="PROSITE-ProRule" id="PRU00221"/>
    </source>
</evidence>
<protein>
    <submittedName>
        <fullName evidence="2">Uncharacterized protein</fullName>
    </submittedName>
</protein>
<dbReference type="PROSITE" id="PS50082">
    <property type="entry name" value="WD_REPEATS_2"/>
    <property type="match status" value="1"/>
</dbReference>
<dbReference type="Pfam" id="PF00400">
    <property type="entry name" value="WD40"/>
    <property type="match status" value="1"/>
</dbReference>
<keyword evidence="3" id="KW-1185">Reference proteome</keyword>
<dbReference type="InterPro" id="IPR036322">
    <property type="entry name" value="WD40_repeat_dom_sf"/>
</dbReference>